<reference evidence="6" key="1">
    <citation type="submission" date="2020-06" db="EMBL/GenBank/DDBJ databases">
        <title>Unique genomic features of the anaerobic methanotrophic archaea.</title>
        <authorList>
            <person name="Chadwick G.L."/>
            <person name="Skennerton C.T."/>
            <person name="Laso-Perez R."/>
            <person name="Leu A.O."/>
            <person name="Speth D.R."/>
            <person name="Yu H."/>
            <person name="Morgan-Lang C."/>
            <person name="Hatzenpichler R."/>
            <person name="Goudeau D."/>
            <person name="Malmstrom R."/>
            <person name="Brazelton W.J."/>
            <person name="Woyke T."/>
            <person name="Hallam S.J."/>
            <person name="Tyson G.W."/>
            <person name="Wegener G."/>
            <person name="Boetius A."/>
            <person name="Orphan V."/>
        </authorList>
    </citation>
    <scope>NUCLEOTIDE SEQUENCE</scope>
</reference>
<evidence type="ECO:0000256" key="1">
    <source>
        <dbReference type="ARBA" id="ARBA00007433"/>
    </source>
</evidence>
<dbReference type="InterPro" id="IPR037188">
    <property type="entry name" value="Sdo1/SBDS_central_sf"/>
</dbReference>
<dbReference type="InterPro" id="IPR046928">
    <property type="entry name" value="SDO1/SBDS_C"/>
</dbReference>
<dbReference type="GO" id="GO:0042256">
    <property type="term" value="P:cytosolic ribosome assembly"/>
    <property type="evidence" value="ECO:0007669"/>
    <property type="project" value="InterPro"/>
</dbReference>
<dbReference type="Pfam" id="PF20268">
    <property type="entry name" value="SBDS_C"/>
    <property type="match status" value="1"/>
</dbReference>
<organism evidence="6">
    <name type="scientific">Candidatus Methanophagaceae archaeon ANME-1 ERB6</name>
    <dbReference type="NCBI Taxonomy" id="2759912"/>
    <lineage>
        <taxon>Archaea</taxon>
        <taxon>Methanobacteriati</taxon>
        <taxon>Methanobacteriota</taxon>
        <taxon>Stenosarchaea group</taxon>
        <taxon>Methanomicrobia</taxon>
        <taxon>Candidatus Methanophagales</taxon>
        <taxon>Candidatus Methanophagaceae</taxon>
    </lineage>
</organism>
<evidence type="ECO:0000259" key="4">
    <source>
        <dbReference type="Pfam" id="PF09377"/>
    </source>
</evidence>
<dbReference type="SUPFAM" id="SSF89895">
    <property type="entry name" value="FYSH domain"/>
    <property type="match status" value="1"/>
</dbReference>
<gene>
    <name evidence="6" type="ORF">NDOAJMFA_00003</name>
</gene>
<comment type="similarity">
    <text evidence="1">Belongs to the SDO1/SBDS family.</text>
</comment>
<feature type="domain" description="Ribosome maturation protein SDO1/SBDS N-terminal" evidence="3">
    <location>
        <begin position="7"/>
        <end position="93"/>
    </location>
</feature>
<dbReference type="Gene3D" id="3.30.70.240">
    <property type="match status" value="1"/>
</dbReference>
<dbReference type="PANTHER" id="PTHR10927:SF4">
    <property type="entry name" value="RIBOSOME MATURATION PROTEIN SDO1 HOMOLOG"/>
    <property type="match status" value="1"/>
</dbReference>
<name>A0A7G9YYR9_9EURY</name>
<feature type="domain" description="Ribosome maturation protein SDO1/SBDS central" evidence="4">
    <location>
        <begin position="101"/>
        <end position="161"/>
    </location>
</feature>
<dbReference type="PROSITE" id="PS01267">
    <property type="entry name" value="UPF0023"/>
    <property type="match status" value="1"/>
</dbReference>
<dbReference type="InterPro" id="IPR018023">
    <property type="entry name" value="Ribosome_mat_SBDS_CS"/>
</dbReference>
<evidence type="ECO:0000313" key="6">
    <source>
        <dbReference type="EMBL" id="QNO53153.1"/>
    </source>
</evidence>
<dbReference type="AlphaFoldDB" id="A0A7G9YYR9"/>
<dbReference type="Pfam" id="PF09377">
    <property type="entry name" value="SBDS_domain_II"/>
    <property type="match status" value="1"/>
</dbReference>
<dbReference type="InterPro" id="IPR018978">
    <property type="entry name" value="SDO1/SBDS_central"/>
</dbReference>
<feature type="domain" description="Ribosome maturation protein SDO1/SBDS C-terminal" evidence="5">
    <location>
        <begin position="165"/>
        <end position="229"/>
    </location>
</feature>
<dbReference type="InterPro" id="IPR039100">
    <property type="entry name" value="Sdo1/SBDS-like"/>
</dbReference>
<dbReference type="SUPFAM" id="SSF109728">
    <property type="entry name" value="Hypothetical protein AF0491, middle domain"/>
    <property type="match status" value="1"/>
</dbReference>
<accession>A0A7G9YYR9</accession>
<dbReference type="NCBIfam" id="TIGR00291">
    <property type="entry name" value="RNA_SBDS"/>
    <property type="match status" value="1"/>
</dbReference>
<dbReference type="SUPFAM" id="SSF54980">
    <property type="entry name" value="EF-G C-terminal domain-like"/>
    <property type="match status" value="1"/>
</dbReference>
<evidence type="ECO:0000259" key="5">
    <source>
        <dbReference type="Pfam" id="PF20268"/>
    </source>
</evidence>
<dbReference type="Gene3D" id="1.10.10.900">
    <property type="entry name" value="SBDS protein C-terminal domain, subdomain 1"/>
    <property type="match status" value="1"/>
</dbReference>
<evidence type="ECO:0000256" key="2">
    <source>
        <dbReference type="ARBA" id="ARBA00015892"/>
    </source>
</evidence>
<proteinExistence type="inferred from homology"/>
<dbReference type="InterPro" id="IPR019783">
    <property type="entry name" value="SDO1/SBDS_N"/>
</dbReference>
<dbReference type="Gene3D" id="3.30.1250.10">
    <property type="entry name" value="Ribosome maturation protein SBDS, N-terminal domain"/>
    <property type="match status" value="1"/>
</dbReference>
<dbReference type="InterPro" id="IPR002140">
    <property type="entry name" value="Sdo1/SBDS"/>
</dbReference>
<dbReference type="EMBL" id="MT631533">
    <property type="protein sequence ID" value="QNO53153.1"/>
    <property type="molecule type" value="Genomic_DNA"/>
</dbReference>
<protein>
    <recommendedName>
        <fullName evidence="2">Ribosome maturation protein SDO1 homolog</fullName>
    </recommendedName>
</protein>
<sequence length="230" mass="25782">MVSLDKAVIARYKSGKKNFEVLVDPDRADLFRGGAEENIEDILAVEEIFENASKGEKATEADLMRVFSTSDVREIAKKIVKEGEVQLTAGQRKKKLEEKTKAVINRISQISINPKTNTPHPPQRIEIAMKEAKVHIDPFKSVDEQVSATVKAIRPIIPIKIEEIQVAIKIPAAYTGRIYELKKNYGVTKEEWQADGSFIAMVQVPAGMRDDLFSFLNAITKGEVQTRMVK</sequence>
<evidence type="ECO:0000259" key="3">
    <source>
        <dbReference type="Pfam" id="PF01172"/>
    </source>
</evidence>
<dbReference type="InterPro" id="IPR035647">
    <property type="entry name" value="EFG_III/V"/>
</dbReference>
<dbReference type="Pfam" id="PF01172">
    <property type="entry name" value="SBDS_N"/>
    <property type="match status" value="1"/>
</dbReference>
<dbReference type="PANTHER" id="PTHR10927">
    <property type="entry name" value="RIBOSOME MATURATION PROTEIN SBDS"/>
    <property type="match status" value="1"/>
</dbReference>
<dbReference type="InterPro" id="IPR036786">
    <property type="entry name" value="Ribosome_mat_SBDS_N_sf"/>
</dbReference>